<protein>
    <recommendedName>
        <fullName evidence="10">Fibronectin type-III domain-containing protein</fullName>
    </recommendedName>
</protein>
<evidence type="ECO:0000256" key="3">
    <source>
        <dbReference type="ARBA" id="ARBA00023134"/>
    </source>
</evidence>
<evidence type="ECO:0000259" key="6">
    <source>
        <dbReference type="PROSITE" id="PS50853"/>
    </source>
</evidence>
<feature type="compositionally biased region" description="Low complexity" evidence="4">
    <location>
        <begin position="735"/>
        <end position="745"/>
    </location>
</feature>
<dbReference type="Pfam" id="PF04548">
    <property type="entry name" value="AIG1"/>
    <property type="match status" value="1"/>
</dbReference>
<keyword evidence="5" id="KW-0472">Membrane</keyword>
<dbReference type="Gene3D" id="2.60.40.10">
    <property type="entry name" value="Immunoglobulins"/>
    <property type="match status" value="3"/>
</dbReference>
<dbReference type="InterPro" id="IPR013783">
    <property type="entry name" value="Ig-like_fold"/>
</dbReference>
<comment type="caution">
    <text evidence="8">The sequence shown here is derived from an EMBL/GenBank/DDBJ whole genome shotgun (WGS) entry which is preliminary data.</text>
</comment>
<keyword evidence="3" id="KW-0342">GTP-binding</keyword>
<evidence type="ECO:0000256" key="1">
    <source>
        <dbReference type="ARBA" id="ARBA00008535"/>
    </source>
</evidence>
<dbReference type="Gene3D" id="4.10.830.40">
    <property type="match status" value="2"/>
</dbReference>
<dbReference type="SUPFAM" id="SSF49265">
    <property type="entry name" value="Fibronectin type III"/>
    <property type="match status" value="2"/>
</dbReference>
<dbReference type="PANTHER" id="PTHR10903">
    <property type="entry name" value="GTPASE, IMAP FAMILY MEMBER-RELATED"/>
    <property type="match status" value="1"/>
</dbReference>
<dbReference type="CDD" id="cd01852">
    <property type="entry name" value="AIG1"/>
    <property type="match status" value="1"/>
</dbReference>
<keyword evidence="9" id="KW-1185">Reference proteome</keyword>
<feature type="domain" description="Fibronectin type-III" evidence="6">
    <location>
        <begin position="499"/>
        <end position="595"/>
    </location>
</feature>
<dbReference type="PROSITE" id="PS51720">
    <property type="entry name" value="G_AIG1"/>
    <property type="match status" value="1"/>
</dbReference>
<dbReference type="EMBL" id="JBHFQA010000022">
    <property type="protein sequence ID" value="KAL2079252.1"/>
    <property type="molecule type" value="Genomic_DNA"/>
</dbReference>
<organism evidence="8 9">
    <name type="scientific">Coilia grayii</name>
    <name type="common">Gray's grenadier anchovy</name>
    <dbReference type="NCBI Taxonomy" id="363190"/>
    <lineage>
        <taxon>Eukaryota</taxon>
        <taxon>Metazoa</taxon>
        <taxon>Chordata</taxon>
        <taxon>Craniata</taxon>
        <taxon>Vertebrata</taxon>
        <taxon>Euteleostomi</taxon>
        <taxon>Actinopterygii</taxon>
        <taxon>Neopterygii</taxon>
        <taxon>Teleostei</taxon>
        <taxon>Clupei</taxon>
        <taxon>Clupeiformes</taxon>
        <taxon>Clupeoidei</taxon>
        <taxon>Engraulidae</taxon>
        <taxon>Coilinae</taxon>
        <taxon>Coilia</taxon>
    </lineage>
</organism>
<feature type="region of interest" description="Disordered" evidence="4">
    <location>
        <begin position="735"/>
        <end position="770"/>
    </location>
</feature>
<dbReference type="Proteomes" id="UP001591681">
    <property type="component" value="Unassembled WGS sequence"/>
</dbReference>
<evidence type="ECO:0000313" key="9">
    <source>
        <dbReference type="Proteomes" id="UP001591681"/>
    </source>
</evidence>
<dbReference type="PANTHER" id="PTHR10903:SF62">
    <property type="entry name" value="GTPASE IMAP FAMILY MEMBER 4-LIKE-RELATED"/>
    <property type="match status" value="1"/>
</dbReference>
<dbReference type="InterPro" id="IPR003961">
    <property type="entry name" value="FN3_dom"/>
</dbReference>
<dbReference type="InterPro" id="IPR006703">
    <property type="entry name" value="G_AIG1"/>
</dbReference>
<dbReference type="InterPro" id="IPR027417">
    <property type="entry name" value="P-loop_NTPase"/>
</dbReference>
<feature type="domain" description="Fibronectin type-III" evidence="6">
    <location>
        <begin position="185"/>
        <end position="274"/>
    </location>
</feature>
<dbReference type="GO" id="GO:0005525">
    <property type="term" value="F:GTP binding"/>
    <property type="evidence" value="ECO:0007669"/>
    <property type="project" value="UniProtKB-KW"/>
</dbReference>
<dbReference type="CDD" id="cd00063">
    <property type="entry name" value="FN3"/>
    <property type="match status" value="2"/>
</dbReference>
<dbReference type="PROSITE" id="PS50853">
    <property type="entry name" value="FN3"/>
    <property type="match status" value="2"/>
</dbReference>
<comment type="similarity">
    <text evidence="1">Belongs to the TRAFAC class TrmE-Era-EngA-EngB-Septin-like GTPase superfamily. AIG1/Toc34/Toc159-like paraseptin GTPase family. IAN subfamily.</text>
</comment>
<sequence length="1038" mass="112607">MAEATVPAEHQSGIAVATQRIYGVEKSFSVQEKLETTFGGGETALTANLHTCSDLTRQSVDDTVCMSSDNESQQSAVPDVMSMKSDDSMLPPINFAGDSNENQLQRSIAPSTMSTLQTDDSIVHLPLREGEGVSCSACGARAYKSCFTCMAFFCECHTRPHYKGPEFRNHLLVDASEKILLAHPHFGPIQVTSVKPDSVSLSWGSHEGSTGPQKFRVTWSCDEDQESVELSDLKFTVEELIPGKKYGFSVAELMDDGTQGVCLFATACTGIPQPEDVTVTMDLTSLTVSWRKPAGVDQVKYLLSLYSHGKCLTTISLTSPQRCFSELLMGEEYTISVCTLLKKGGQSNPVWKTIKTRNDASGGKKESTENQEPQPILTSETMEEAAALLRHQVEPVENVALEKHFESHCTTGQESVSCECCQKSAVKSCLDCVASYCEDHVKKHHTLPKLKKHKLVAPSRDLEQDDGEEHQGQHDVCQKQVDLQIEKSEKASSKAAVLVPEYLTVESLTEEFEPKHSWSAALSWRLSHAMGRTPHSFQISYHCEGLVPQTISSDECDTVITGLRPDTEYTAEVCTVFPEGEKSANASITFYTRELRIVLLGKTGSGKSSTGNTILGEDVFKVKTCSKSKTDKCEAKSKTIRGCKIKIIDAPGLFDTNLSEKQLFSEITECITECSPGPHAFVFLLKVDRYTEHEQENVKKIRKLFGSEALKHTVLLFTQGDQLDKGQTIEDFVKGTSQGQGSQKGDQSDEGQTIQNSAERTSRDKGNHTDSLKGVVAACGHRYHVIDNRYWHQEHEYRSNSVQVERLLHTIEEMVGKAGGCYTNEFLKSVEGNIKEEMDKIRSEVPTLHRPEVRQRARKIVERRILGKRAAGITSGALIGGLLGPFTAVASAVSLLVGVGLAVTNKIVKRTKGWKPVSTNPTESTTSPTSKASTGETTATAVAGVGTTGTGIATGVSVALEAGVVALGCGIAAGAVAGVCVVAGATRGGVMGADKIKAAESKSIGEAILQSSKQTLEENIDIVKRAYTCPSEKMTKSD</sequence>
<reference evidence="8 9" key="1">
    <citation type="submission" date="2024-09" db="EMBL/GenBank/DDBJ databases">
        <title>A chromosome-level genome assembly of Gray's grenadier anchovy, Coilia grayii.</title>
        <authorList>
            <person name="Fu Z."/>
        </authorList>
    </citation>
    <scope>NUCLEOTIDE SEQUENCE [LARGE SCALE GENOMIC DNA]</scope>
    <source>
        <strain evidence="8">G4</strain>
        <tissue evidence="8">Muscle</tissue>
    </source>
</reference>
<evidence type="ECO:0000256" key="5">
    <source>
        <dbReference type="SAM" id="Phobius"/>
    </source>
</evidence>
<dbReference type="Gene3D" id="3.40.50.300">
    <property type="entry name" value="P-loop containing nucleotide triphosphate hydrolases"/>
    <property type="match status" value="1"/>
</dbReference>
<dbReference type="InterPro" id="IPR036116">
    <property type="entry name" value="FN3_sf"/>
</dbReference>
<keyword evidence="2" id="KW-0547">Nucleotide-binding</keyword>
<feature type="region of interest" description="Disordered" evidence="4">
    <location>
        <begin position="914"/>
        <end position="937"/>
    </location>
</feature>
<feature type="domain" description="AIG1-type G" evidence="7">
    <location>
        <begin position="592"/>
        <end position="831"/>
    </location>
</feature>
<dbReference type="FunFam" id="3.40.50.300:FF:000366">
    <property type="entry name" value="GTPase, IMAP family member 2"/>
    <property type="match status" value="1"/>
</dbReference>
<evidence type="ECO:0008006" key="10">
    <source>
        <dbReference type="Google" id="ProtNLM"/>
    </source>
</evidence>
<gene>
    <name evidence="8" type="ORF">ACEWY4_024996</name>
</gene>
<feature type="compositionally biased region" description="Low complexity" evidence="4">
    <location>
        <begin position="916"/>
        <end position="937"/>
    </location>
</feature>
<evidence type="ECO:0000259" key="7">
    <source>
        <dbReference type="PROSITE" id="PS51720"/>
    </source>
</evidence>
<proteinExistence type="inferred from homology"/>
<dbReference type="InterPro" id="IPR045058">
    <property type="entry name" value="GIMA/IAN/Toc"/>
</dbReference>
<evidence type="ECO:0000256" key="2">
    <source>
        <dbReference type="ARBA" id="ARBA00022741"/>
    </source>
</evidence>
<evidence type="ECO:0000313" key="8">
    <source>
        <dbReference type="EMBL" id="KAL2079252.1"/>
    </source>
</evidence>
<accession>A0ABD1IWA5</accession>
<name>A0ABD1IWA5_9TELE</name>
<dbReference type="SUPFAM" id="SSF52540">
    <property type="entry name" value="P-loop containing nucleoside triphosphate hydrolases"/>
    <property type="match status" value="1"/>
</dbReference>
<keyword evidence="5" id="KW-1133">Transmembrane helix</keyword>
<evidence type="ECO:0000256" key="4">
    <source>
        <dbReference type="SAM" id="MobiDB-lite"/>
    </source>
</evidence>
<feature type="compositionally biased region" description="Basic and acidic residues" evidence="4">
    <location>
        <begin position="760"/>
        <end position="770"/>
    </location>
</feature>
<keyword evidence="5" id="KW-0812">Transmembrane</keyword>
<dbReference type="AlphaFoldDB" id="A0ABD1IWA5"/>
<feature type="transmembrane region" description="Helical" evidence="5">
    <location>
        <begin position="878"/>
        <end position="903"/>
    </location>
</feature>
<dbReference type="SMART" id="SM00060">
    <property type="entry name" value="FN3"/>
    <property type="match status" value="3"/>
</dbReference>